<name>A0ABW8YL08_9SPHN</name>
<keyword evidence="3" id="KW-1185">Reference proteome</keyword>
<keyword evidence="1" id="KW-0732">Signal</keyword>
<proteinExistence type="predicted"/>
<evidence type="ECO:0000313" key="3">
    <source>
        <dbReference type="Proteomes" id="UP001629244"/>
    </source>
</evidence>
<feature type="signal peptide" evidence="1">
    <location>
        <begin position="1"/>
        <end position="22"/>
    </location>
</feature>
<accession>A0ABW8YL08</accession>
<dbReference type="Pfam" id="PF01963">
    <property type="entry name" value="TraB_PrgY_gumN"/>
    <property type="match status" value="1"/>
</dbReference>
<comment type="caution">
    <text evidence="2">The sequence shown here is derived from an EMBL/GenBank/DDBJ whole genome shotgun (WGS) entry which is preliminary data.</text>
</comment>
<dbReference type="InterPro" id="IPR002816">
    <property type="entry name" value="TraB/PrgY/GumN_fam"/>
</dbReference>
<dbReference type="CDD" id="cd14788">
    <property type="entry name" value="GumN"/>
    <property type="match status" value="1"/>
</dbReference>
<gene>
    <name evidence="2" type="ORF">ABS767_08230</name>
</gene>
<sequence length="311" mass="33505">MIRQLVISLSLLCAGSTLPAAAQDAVPDAAEEVVVTARNSGAPMWTVETPTGVLLVVGEIRNVPKATPWYPDRLERAAGGAQRIILGTRAKVSPGDILRLIFRGGKLTKLPDGKVAADYLDAPRLARLRALAVRYEQDYDRRNFLMTAFDLLSRRLAFTRDTGDDATDVVRKAARRADIPTHPVGEMRGEDMLDNLFAAAPETHLPCLDAAMAAAEIGPDIVTARGKAWTGFDIPAVMANPLETALGRCWPWTDDSFGGALRDQWVDAIDAAVAEPGVTLAVVPIRVLAEKGGVLDRIEARGLAIKGPVWR</sequence>
<protein>
    <submittedName>
        <fullName evidence="2">TraB/GumN family protein</fullName>
    </submittedName>
</protein>
<reference evidence="2 3" key="1">
    <citation type="submission" date="2024-06" db="EMBL/GenBank/DDBJ databases">
        <authorList>
            <person name="Kaempfer P."/>
            <person name="Viver T."/>
        </authorList>
    </citation>
    <scope>NUCLEOTIDE SEQUENCE [LARGE SCALE GENOMIC DNA]</scope>
    <source>
        <strain evidence="2 3">ST-64</strain>
    </source>
</reference>
<feature type="chain" id="PRO_5046245534" evidence="1">
    <location>
        <begin position="23"/>
        <end position="311"/>
    </location>
</feature>
<organism evidence="2 3">
    <name type="scientific">Sphingomonas plantiphila</name>
    <dbReference type="NCBI Taxonomy" id="3163295"/>
    <lineage>
        <taxon>Bacteria</taxon>
        <taxon>Pseudomonadati</taxon>
        <taxon>Pseudomonadota</taxon>
        <taxon>Alphaproteobacteria</taxon>
        <taxon>Sphingomonadales</taxon>
        <taxon>Sphingomonadaceae</taxon>
        <taxon>Sphingomonas</taxon>
    </lineage>
</organism>
<evidence type="ECO:0000313" key="2">
    <source>
        <dbReference type="EMBL" id="MFL9840944.1"/>
    </source>
</evidence>
<dbReference type="Proteomes" id="UP001629244">
    <property type="component" value="Unassembled WGS sequence"/>
</dbReference>
<dbReference type="RefSeq" id="WP_408077863.1">
    <property type="nucleotide sequence ID" value="NZ_JBELQC010000001.1"/>
</dbReference>
<evidence type="ECO:0000256" key="1">
    <source>
        <dbReference type="SAM" id="SignalP"/>
    </source>
</evidence>
<dbReference type="EMBL" id="JBELQC010000001">
    <property type="protein sequence ID" value="MFL9840944.1"/>
    <property type="molecule type" value="Genomic_DNA"/>
</dbReference>